<protein>
    <submittedName>
        <fullName evidence="1">Class I SAM-dependent methyltransferase</fullName>
    </submittedName>
</protein>
<sequence>MQRALHYSHTLLADLIQRFPDGVYIDGTLGKGHDTAFILSQPGFCGQVMGFDIQDQALAWTQDRLAKLPNKKSAQLFLASHDQIHTLLAEVPQFSGAIYNLGYLPGGDHQITTQETSTLASLDQVRAKLRIGGQIILVIYSGHPEGAKEKDALFQALAGWPQEEFQVLHYGFINQRNNPPQLLIIERIK</sequence>
<dbReference type="PANTHER" id="PTHR35276">
    <property type="entry name" value="S-ADENOSYL-L-METHIONINE-DEPENDENT METHYLTRANSFERASES SUPERFAMILY PROTEIN"/>
    <property type="match status" value="1"/>
</dbReference>
<keyword evidence="1" id="KW-0489">Methyltransferase</keyword>
<keyword evidence="1" id="KW-0808">Transferase</keyword>
<gene>
    <name evidence="1" type="ORF">HXK00_06305</name>
</gene>
<accession>A0A929QSZ1</accession>
<dbReference type="EMBL" id="JABZFV010000167">
    <property type="protein sequence ID" value="MBF0935238.1"/>
    <property type="molecule type" value="Genomic_DNA"/>
</dbReference>
<dbReference type="InterPro" id="IPR010719">
    <property type="entry name" value="MnmM_MeTrfase"/>
</dbReference>
<dbReference type="GO" id="GO:0032259">
    <property type="term" value="P:methylation"/>
    <property type="evidence" value="ECO:0007669"/>
    <property type="project" value="UniProtKB-KW"/>
</dbReference>
<dbReference type="PANTHER" id="PTHR35276:SF1">
    <property type="entry name" value="TRNA (MNM(5)S(2)U34)-METHYLTRANSFERASE, CHLOROPLASTIC"/>
    <property type="match status" value="1"/>
</dbReference>
<evidence type="ECO:0000313" key="1">
    <source>
        <dbReference type="EMBL" id="MBF0935238.1"/>
    </source>
</evidence>
<dbReference type="InterPro" id="IPR029063">
    <property type="entry name" value="SAM-dependent_MTases_sf"/>
</dbReference>
<dbReference type="Proteomes" id="UP000757900">
    <property type="component" value="Unassembled WGS sequence"/>
</dbReference>
<dbReference type="GO" id="GO:0008168">
    <property type="term" value="F:methyltransferase activity"/>
    <property type="evidence" value="ECO:0007669"/>
    <property type="project" value="UniProtKB-KW"/>
</dbReference>
<evidence type="ECO:0000313" key="2">
    <source>
        <dbReference type="Proteomes" id="UP000757900"/>
    </source>
</evidence>
<dbReference type="Pfam" id="PF06962">
    <property type="entry name" value="rRNA_methylase"/>
    <property type="match status" value="1"/>
</dbReference>
<reference evidence="1" key="1">
    <citation type="submission" date="2020-04" db="EMBL/GenBank/DDBJ databases">
        <title>Deep metagenomics examines the oral microbiome during advanced dental caries in children, revealing novel taxa and co-occurrences with host molecules.</title>
        <authorList>
            <person name="Baker J.L."/>
            <person name="Morton J.T."/>
            <person name="Dinis M."/>
            <person name="Alvarez R."/>
            <person name="Tran N.C."/>
            <person name="Knight R."/>
            <person name="Edlund A."/>
        </authorList>
    </citation>
    <scope>NUCLEOTIDE SEQUENCE</scope>
    <source>
        <strain evidence="1">JCVI_23_bin.16</strain>
    </source>
</reference>
<comment type="caution">
    <text evidence="1">The sequence shown here is derived from an EMBL/GenBank/DDBJ whole genome shotgun (WGS) entry which is preliminary data.</text>
</comment>
<proteinExistence type="predicted"/>
<organism evidence="1 2">
    <name type="scientific">Abiotrophia defectiva</name>
    <name type="common">Streptococcus defectivus</name>
    <dbReference type="NCBI Taxonomy" id="46125"/>
    <lineage>
        <taxon>Bacteria</taxon>
        <taxon>Bacillati</taxon>
        <taxon>Bacillota</taxon>
        <taxon>Bacilli</taxon>
        <taxon>Lactobacillales</taxon>
        <taxon>Aerococcaceae</taxon>
        <taxon>Abiotrophia</taxon>
    </lineage>
</organism>
<dbReference type="SUPFAM" id="SSF53335">
    <property type="entry name" value="S-adenosyl-L-methionine-dependent methyltransferases"/>
    <property type="match status" value="1"/>
</dbReference>
<dbReference type="Gene3D" id="3.40.50.150">
    <property type="entry name" value="Vaccinia Virus protein VP39"/>
    <property type="match status" value="1"/>
</dbReference>
<name>A0A929QSZ1_ABIDE</name>
<dbReference type="AlphaFoldDB" id="A0A929QSZ1"/>